<dbReference type="RefSeq" id="WP_250828641.1">
    <property type="nucleotide sequence ID" value="NZ_JAMOIL010000034.1"/>
</dbReference>
<evidence type="ECO:0000313" key="4">
    <source>
        <dbReference type="Proteomes" id="UP001139485"/>
    </source>
</evidence>
<dbReference type="InterPro" id="IPR011008">
    <property type="entry name" value="Dimeric_a/b-barrel"/>
</dbReference>
<organism evidence="3 4">
    <name type="scientific">Nocardioides bruguierae</name>
    <dbReference type="NCBI Taxonomy" id="2945102"/>
    <lineage>
        <taxon>Bacteria</taxon>
        <taxon>Bacillati</taxon>
        <taxon>Actinomycetota</taxon>
        <taxon>Actinomycetes</taxon>
        <taxon>Propionibacteriales</taxon>
        <taxon>Nocardioidaceae</taxon>
        <taxon>Nocardioides</taxon>
    </lineage>
</organism>
<keyword evidence="1" id="KW-0472">Membrane</keyword>
<feature type="domain" description="ABM" evidence="2">
    <location>
        <begin position="27"/>
        <end position="89"/>
    </location>
</feature>
<dbReference type="InterPro" id="IPR038762">
    <property type="entry name" value="ABM_predict"/>
</dbReference>
<evidence type="ECO:0000256" key="1">
    <source>
        <dbReference type="SAM" id="Phobius"/>
    </source>
</evidence>
<accession>A0A9X2DAL4</accession>
<dbReference type="SUPFAM" id="SSF54909">
    <property type="entry name" value="Dimeric alpha+beta barrel"/>
    <property type="match status" value="1"/>
</dbReference>
<evidence type="ECO:0000259" key="2">
    <source>
        <dbReference type="Pfam" id="PF03992"/>
    </source>
</evidence>
<dbReference type="Proteomes" id="UP001139485">
    <property type="component" value="Unassembled WGS sequence"/>
</dbReference>
<keyword evidence="3" id="KW-0503">Monooxygenase</keyword>
<keyword evidence="4" id="KW-1185">Reference proteome</keyword>
<dbReference type="Gene3D" id="3.30.70.100">
    <property type="match status" value="1"/>
</dbReference>
<proteinExistence type="predicted"/>
<dbReference type="InterPro" id="IPR007138">
    <property type="entry name" value="ABM_dom"/>
</dbReference>
<dbReference type="AlphaFoldDB" id="A0A9X2DAL4"/>
<sequence length="209" mass="23534">MSEPAPAPDHVTEVHPDAVTVCISRVVDPAREAEMISWLTAGQSLAQLFPGFLGVGWVRPAPGHDTWHALYRFADADALKAWEESPQRHWWRESAAGLVVREVGTEKRSGIEGWFDAPDAEILTDAPPPPPRWKQAITIFMVFYPASLVVNWIAGQIDWVQALPLPLRLLSTIVVLTPLMVFFGLPWITRKMEWFLQGRPAPWRRARSA</sequence>
<reference evidence="3" key="1">
    <citation type="submission" date="2022-05" db="EMBL/GenBank/DDBJ databases">
        <authorList>
            <person name="Tuo L."/>
        </authorList>
    </citation>
    <scope>NUCLEOTIDE SEQUENCE</scope>
    <source>
        <strain evidence="3">BSK12Z-4</strain>
    </source>
</reference>
<comment type="caution">
    <text evidence="3">The sequence shown here is derived from an EMBL/GenBank/DDBJ whole genome shotgun (WGS) entry which is preliminary data.</text>
</comment>
<feature type="transmembrane region" description="Helical" evidence="1">
    <location>
        <begin position="136"/>
        <end position="155"/>
    </location>
</feature>
<protein>
    <submittedName>
        <fullName evidence="3">Antibiotic biosynthesis monooxygenase</fullName>
    </submittedName>
</protein>
<keyword evidence="3" id="KW-0560">Oxidoreductase</keyword>
<name>A0A9X2DAL4_9ACTN</name>
<gene>
    <name evidence="3" type="ORF">M8330_19215</name>
</gene>
<dbReference type="Pfam" id="PF03992">
    <property type="entry name" value="ABM"/>
    <property type="match status" value="1"/>
</dbReference>
<dbReference type="PANTHER" id="PTHR40057:SF1">
    <property type="entry name" value="SLR1162 PROTEIN"/>
    <property type="match status" value="1"/>
</dbReference>
<dbReference type="GO" id="GO:0004497">
    <property type="term" value="F:monooxygenase activity"/>
    <property type="evidence" value="ECO:0007669"/>
    <property type="project" value="UniProtKB-KW"/>
</dbReference>
<feature type="transmembrane region" description="Helical" evidence="1">
    <location>
        <begin position="167"/>
        <end position="189"/>
    </location>
</feature>
<keyword evidence="1" id="KW-1133">Transmembrane helix</keyword>
<dbReference type="EMBL" id="JAMOIL010000034">
    <property type="protein sequence ID" value="MCM0622425.1"/>
    <property type="molecule type" value="Genomic_DNA"/>
</dbReference>
<keyword evidence="1" id="KW-0812">Transmembrane</keyword>
<dbReference type="PANTHER" id="PTHR40057">
    <property type="entry name" value="SLR1162 PROTEIN"/>
    <property type="match status" value="1"/>
</dbReference>
<evidence type="ECO:0000313" key="3">
    <source>
        <dbReference type="EMBL" id="MCM0622425.1"/>
    </source>
</evidence>